<feature type="transmembrane region" description="Helical" evidence="7">
    <location>
        <begin position="6"/>
        <end position="25"/>
    </location>
</feature>
<comment type="caution">
    <text evidence="10">The sequence shown here is derived from an EMBL/GenBank/DDBJ whole genome shotgun (WGS) entry which is preliminary data.</text>
</comment>
<dbReference type="Pfam" id="PF04239">
    <property type="entry name" value="DUF421"/>
    <property type="match status" value="1"/>
</dbReference>
<evidence type="ECO:0000313" key="11">
    <source>
        <dbReference type="Proteomes" id="UP001595279"/>
    </source>
</evidence>
<feature type="transmembrane region" description="Helical" evidence="7">
    <location>
        <begin position="58"/>
        <end position="78"/>
    </location>
</feature>
<dbReference type="Proteomes" id="UP001595279">
    <property type="component" value="Unassembled WGS sequence"/>
</dbReference>
<evidence type="ECO:0000256" key="1">
    <source>
        <dbReference type="ARBA" id="ARBA00004651"/>
    </source>
</evidence>
<comment type="subcellular location">
    <subcellularLocation>
        <location evidence="1">Cell membrane</location>
        <topology evidence="1">Multi-pass membrane protein</topology>
    </subcellularLocation>
</comment>
<evidence type="ECO:0000259" key="9">
    <source>
        <dbReference type="Pfam" id="PF20730"/>
    </source>
</evidence>
<evidence type="ECO:0000256" key="3">
    <source>
        <dbReference type="ARBA" id="ARBA00022475"/>
    </source>
</evidence>
<evidence type="ECO:0000256" key="5">
    <source>
        <dbReference type="ARBA" id="ARBA00022989"/>
    </source>
</evidence>
<dbReference type="EMBL" id="JBHRSA010000005">
    <property type="protein sequence ID" value="MFC3039181.1"/>
    <property type="molecule type" value="Genomic_DNA"/>
</dbReference>
<reference evidence="11" key="1">
    <citation type="journal article" date="2019" name="Int. J. Syst. Evol. Microbiol.">
        <title>The Global Catalogue of Microorganisms (GCM) 10K type strain sequencing project: providing services to taxonomists for standard genome sequencing and annotation.</title>
        <authorList>
            <consortium name="The Broad Institute Genomics Platform"/>
            <consortium name="The Broad Institute Genome Sequencing Center for Infectious Disease"/>
            <person name="Wu L."/>
            <person name="Ma J."/>
        </authorList>
    </citation>
    <scope>NUCLEOTIDE SEQUENCE [LARGE SCALE GENOMIC DNA]</scope>
    <source>
        <strain evidence="11">KCTC 13128</strain>
    </source>
</reference>
<feature type="transmembrane region" description="Helical" evidence="7">
    <location>
        <begin position="32"/>
        <end position="52"/>
    </location>
</feature>
<evidence type="ECO:0000256" key="2">
    <source>
        <dbReference type="ARBA" id="ARBA00006448"/>
    </source>
</evidence>
<gene>
    <name evidence="10" type="ORF">ACFOGI_02815</name>
</gene>
<dbReference type="Pfam" id="PF20730">
    <property type="entry name" value="YetF_N"/>
    <property type="match status" value="1"/>
</dbReference>
<dbReference type="RefSeq" id="WP_390268108.1">
    <property type="nucleotide sequence ID" value="NZ_JBHRSA010000005.1"/>
</dbReference>
<feature type="domain" description="YetF-like N-terminal transmembrane" evidence="9">
    <location>
        <begin position="4"/>
        <end position="77"/>
    </location>
</feature>
<evidence type="ECO:0000256" key="4">
    <source>
        <dbReference type="ARBA" id="ARBA00022692"/>
    </source>
</evidence>
<organism evidence="10 11">
    <name type="scientific">Virgibacillus xinjiangensis</name>
    <dbReference type="NCBI Taxonomy" id="393090"/>
    <lineage>
        <taxon>Bacteria</taxon>
        <taxon>Bacillati</taxon>
        <taxon>Bacillota</taxon>
        <taxon>Bacilli</taxon>
        <taxon>Bacillales</taxon>
        <taxon>Bacillaceae</taxon>
        <taxon>Virgibacillus</taxon>
    </lineage>
</organism>
<dbReference type="Gene3D" id="3.30.240.20">
    <property type="entry name" value="bsu07140 like domains"/>
    <property type="match status" value="2"/>
</dbReference>
<dbReference type="InterPro" id="IPR048454">
    <property type="entry name" value="YetF_N"/>
</dbReference>
<comment type="similarity">
    <text evidence="2">Belongs to the UPF0702 family.</text>
</comment>
<dbReference type="PANTHER" id="PTHR34582:SF7">
    <property type="entry name" value="UPF0702 TRANSMEMBRANE PROTEIN YDFS"/>
    <property type="match status" value="1"/>
</dbReference>
<accession>A0ABV7CS61</accession>
<evidence type="ECO:0000313" key="10">
    <source>
        <dbReference type="EMBL" id="MFC3039181.1"/>
    </source>
</evidence>
<sequence length="231" mass="25388">MTILELLLRILLAFVTLLILTRLMGRKEISQMTFFNFVSGIAIGTIGASLAIDSSLSVRNGLIALAGWSAITIILGFIDINSKKARVAIEGQPRIVIKQGQIMEDELQNVRLDVDALTALLRQKNIFSLAEVETAIFETSGKLSVEKKQPYQSATKSDMAIPAAPSLYPSSTEVISDGRVIRSNLEKLNLNQDWLEEQLKVSGVQSISDVFYAEVQKDGTLHIDNKSDSVH</sequence>
<keyword evidence="3" id="KW-1003">Cell membrane</keyword>
<dbReference type="InterPro" id="IPR007353">
    <property type="entry name" value="DUF421"/>
</dbReference>
<evidence type="ECO:0000256" key="7">
    <source>
        <dbReference type="SAM" id="Phobius"/>
    </source>
</evidence>
<feature type="domain" description="YetF C-terminal" evidence="8">
    <location>
        <begin position="81"/>
        <end position="216"/>
    </location>
</feature>
<evidence type="ECO:0000259" key="8">
    <source>
        <dbReference type="Pfam" id="PF04239"/>
    </source>
</evidence>
<keyword evidence="4 7" id="KW-0812">Transmembrane</keyword>
<keyword evidence="11" id="KW-1185">Reference proteome</keyword>
<name>A0ABV7CS61_9BACI</name>
<protein>
    <submittedName>
        <fullName evidence="10">YetF domain-containing protein</fullName>
    </submittedName>
</protein>
<dbReference type="PANTHER" id="PTHR34582">
    <property type="entry name" value="UPF0702 TRANSMEMBRANE PROTEIN YCAP"/>
    <property type="match status" value="1"/>
</dbReference>
<keyword evidence="6 7" id="KW-0472">Membrane</keyword>
<dbReference type="InterPro" id="IPR023090">
    <property type="entry name" value="UPF0702_alpha/beta_dom_sf"/>
</dbReference>
<keyword evidence="5 7" id="KW-1133">Transmembrane helix</keyword>
<proteinExistence type="inferred from homology"/>
<evidence type="ECO:0000256" key="6">
    <source>
        <dbReference type="ARBA" id="ARBA00023136"/>
    </source>
</evidence>